<reference evidence="2 3" key="1">
    <citation type="journal article" date="2014" name="FEMS Microbiol. Lett.">
        <title>Draft genome sequences of three Holospora species (Holospora obtusa, Holospora undulata, and Holospora elegans), endonuclear symbiotic bacteria of the ciliate Paramecium caudatum.</title>
        <authorList>
            <person name="Dohra H."/>
            <person name="Tanaka K."/>
            <person name="Suzuki T."/>
            <person name="Fujishima M."/>
            <person name="Suzuki H."/>
        </authorList>
    </citation>
    <scope>NUCLEOTIDE SEQUENCE [LARGE SCALE GENOMIC DNA]</scope>
    <source>
        <strain evidence="2 3">F1</strain>
    </source>
</reference>
<evidence type="ECO:0000256" key="1">
    <source>
        <dbReference type="SAM" id="SignalP"/>
    </source>
</evidence>
<evidence type="ECO:0000313" key="3">
    <source>
        <dbReference type="Proteomes" id="UP000019112"/>
    </source>
</evidence>
<accession>W6TSR5</accession>
<protein>
    <recommendedName>
        <fullName evidence="4">Peptidase C58 YopT-type domain-containing protein</fullName>
    </recommendedName>
</protein>
<proteinExistence type="predicted"/>
<keyword evidence="1" id="KW-0732">Signal</keyword>
<dbReference type="Proteomes" id="UP000019112">
    <property type="component" value="Unassembled WGS sequence"/>
</dbReference>
<gene>
    <name evidence="2" type="ORF">P618_201001</name>
</gene>
<keyword evidence="3" id="KW-1185">Reference proteome</keyword>
<evidence type="ECO:0000313" key="2">
    <source>
        <dbReference type="EMBL" id="ETZ06812.1"/>
    </source>
</evidence>
<evidence type="ECO:0008006" key="4">
    <source>
        <dbReference type="Google" id="ProtNLM"/>
    </source>
</evidence>
<name>W6TSR5_HOLOB</name>
<feature type="signal peptide" evidence="1">
    <location>
        <begin position="1"/>
        <end position="18"/>
    </location>
</feature>
<feature type="chain" id="PRO_5004881686" description="Peptidase C58 YopT-type domain-containing protein" evidence="1">
    <location>
        <begin position="19"/>
        <end position="560"/>
    </location>
</feature>
<dbReference type="AlphaFoldDB" id="W6TSR5"/>
<organism evidence="2 3">
    <name type="scientific">Holospora obtusa F1</name>
    <dbReference type="NCBI Taxonomy" id="1399147"/>
    <lineage>
        <taxon>Bacteria</taxon>
        <taxon>Pseudomonadati</taxon>
        <taxon>Pseudomonadota</taxon>
        <taxon>Alphaproteobacteria</taxon>
        <taxon>Holosporales</taxon>
        <taxon>Holosporaceae</taxon>
        <taxon>Holospora</taxon>
    </lineage>
</organism>
<sequence>MKKFFYILFFFLKGTSFAGNLIIANSTQTFNVIAAYLAFEDKIFQKKHLSESLIFQNHAIKENIDHSQGWCNGYSLMWLINSCLFQNKKFCEFKKIIEKISKNYESIVRSLIAEKKPSKKLIKTLVLSPKKSQLFHEMLSKTRLLSEFQEVSAENGVFAELKNSLYQGLKNSKKREDKTIESLYREVSDALKNHQLTSRLAVNFVIPTHQEQNQNYKNYLKWEEKNNFCTFSKTFLNTHISQDTTFSSNILDIFHKFISREGFLLSKQGYLLENSNYSDYRDSFSFTSDRYSLLDCDLFISPISLNFTNAKFTPEDLKQHLEDAFSDTGKIFINFFSIHKIDEKKTTSHATAIYRNDLGEIWRYDPNEESPKSFENIDQLVEEIKKLKTDYYGGSRIYDTKALGYSLKDFETLNVQKRDESEVDYPKLSAIFKDLNPGEMFDCFLLHHSLTFRVMRHTENRYAFKIGVVDSFSGILTNYLYTIYVKSFREFLTKLKTQWDTTCTHHSVLKTKISKAECDFYYAKDAPCYVLSSKYHYSDQKSFIFSHRGNLPVYQNLTET</sequence>
<dbReference type="EMBL" id="AWTR02000083">
    <property type="protein sequence ID" value="ETZ06812.1"/>
    <property type="molecule type" value="Genomic_DNA"/>
</dbReference>
<comment type="caution">
    <text evidence="2">The sequence shown here is derived from an EMBL/GenBank/DDBJ whole genome shotgun (WGS) entry which is preliminary data.</text>
</comment>
<dbReference type="RefSeq" id="WP_021827525.1">
    <property type="nucleotide sequence ID" value="NZ_AWTR02000083.1"/>
</dbReference>